<evidence type="ECO:0000256" key="2">
    <source>
        <dbReference type="SAM" id="Phobius"/>
    </source>
</evidence>
<keyword evidence="2" id="KW-0812">Transmembrane</keyword>
<feature type="compositionally biased region" description="Low complexity" evidence="1">
    <location>
        <begin position="13"/>
        <end position="22"/>
    </location>
</feature>
<feature type="region of interest" description="Disordered" evidence="1">
    <location>
        <begin position="413"/>
        <end position="443"/>
    </location>
</feature>
<proteinExistence type="predicted"/>
<gene>
    <name evidence="3" type="ORF">A3770_03p24700</name>
</gene>
<sequence>MRHRKKERRAQKARAAGKAATKGGRRASQGKGRARPLADLSITENVEEAKRLSELVQAHADLDLAEMQRGVEVADEDMKENQSPCTHYYTAGDEGDAASFALMSTDRSRGREKVDSSPLVTLREKLSTITTTPVLRRVYSPTRKGYGVRSRSGKKPPRIQITKREMSSSQEVKALIQMRRLLDGYVSVDRVQDLVADHEEEGVEQEYPRLLIDGMEIGNLEEVMELEAAGFLGQMLASSSFTKGFLEAGPCPPGASEVQIQFAEASKYAHSAVEELRRSLDTVEKKILQQSEVSEVLSFGKRRSSILSGAVKKPAKMRLHHSWDATGKSIGLSGSKRASEEVKRSWGDWEWPSTQALLREDVVGSDDLDAAMKSPSGVKDSIKYLSSEAKGGDDPHTELDEYLESLLKEERGIGTSEPCGRDRVLRKEAGSAPKEVEVEASDDAEPRSSFRWKHFLLGVVAVPAVVMIATQGVAPLVCTAARAVRQSRAKRKKFQNLIESNLLGIETPVSFASVSRRGEKYASGGGQSDGSGSSASPARKLFDLGAGIQQRLWRYAGKIVEMLGGVPKLSWRDSARRYICLEAGDSLWGISDELYGDGSHWKRIADHNKLKFPFKLLPGHCLELPPSLESHLQGMG</sequence>
<feature type="compositionally biased region" description="Basic and acidic residues" evidence="1">
    <location>
        <begin position="419"/>
        <end position="437"/>
    </location>
</feature>
<keyword evidence="2" id="KW-1133">Transmembrane helix</keyword>
<feature type="compositionally biased region" description="Basic residues" evidence="1">
    <location>
        <begin position="1"/>
        <end position="12"/>
    </location>
</feature>
<feature type="region of interest" description="Disordered" evidence="1">
    <location>
        <begin position="1"/>
        <end position="41"/>
    </location>
</feature>
<dbReference type="Proteomes" id="UP000316726">
    <property type="component" value="Chromosome 3"/>
</dbReference>
<dbReference type="InterPro" id="IPR036779">
    <property type="entry name" value="LysM_dom_sf"/>
</dbReference>
<protein>
    <recommendedName>
        <fullName evidence="5">LysM domain-containing protein</fullName>
    </recommendedName>
</protein>
<evidence type="ECO:0000313" key="4">
    <source>
        <dbReference type="Proteomes" id="UP000316726"/>
    </source>
</evidence>
<keyword evidence="2" id="KW-0472">Membrane</keyword>
<organism evidence="3 4">
    <name type="scientific">Chloropicon primus</name>
    <dbReference type="NCBI Taxonomy" id="1764295"/>
    <lineage>
        <taxon>Eukaryota</taxon>
        <taxon>Viridiplantae</taxon>
        <taxon>Chlorophyta</taxon>
        <taxon>Chloropicophyceae</taxon>
        <taxon>Chloropicales</taxon>
        <taxon>Chloropicaceae</taxon>
        <taxon>Chloropicon</taxon>
    </lineage>
</organism>
<evidence type="ECO:0008006" key="5">
    <source>
        <dbReference type="Google" id="ProtNLM"/>
    </source>
</evidence>
<evidence type="ECO:0000313" key="3">
    <source>
        <dbReference type="EMBL" id="QDZ19952.1"/>
    </source>
</evidence>
<reference evidence="3 4" key="1">
    <citation type="submission" date="2018-07" db="EMBL/GenBank/DDBJ databases">
        <title>The complete nuclear genome of the prasinophyte Chloropicon primus (CCMP1205).</title>
        <authorList>
            <person name="Pombert J.-F."/>
            <person name="Otis C."/>
            <person name="Turmel M."/>
            <person name="Lemieux C."/>
        </authorList>
    </citation>
    <scope>NUCLEOTIDE SEQUENCE [LARGE SCALE GENOMIC DNA]</scope>
    <source>
        <strain evidence="3 4">CCMP1205</strain>
    </source>
</reference>
<feature type="transmembrane region" description="Helical" evidence="2">
    <location>
        <begin position="455"/>
        <end position="477"/>
    </location>
</feature>
<dbReference type="Gene3D" id="3.10.350.10">
    <property type="entry name" value="LysM domain"/>
    <property type="match status" value="1"/>
</dbReference>
<dbReference type="AlphaFoldDB" id="A0A5B8MKQ5"/>
<evidence type="ECO:0000256" key="1">
    <source>
        <dbReference type="SAM" id="MobiDB-lite"/>
    </source>
</evidence>
<dbReference type="EMBL" id="CP031036">
    <property type="protein sequence ID" value="QDZ19952.1"/>
    <property type="molecule type" value="Genomic_DNA"/>
</dbReference>
<keyword evidence="4" id="KW-1185">Reference proteome</keyword>
<accession>A0A5B8MKQ5</accession>
<name>A0A5B8MKQ5_9CHLO</name>